<evidence type="ECO:0000313" key="1">
    <source>
        <dbReference type="EMBL" id="GFF19031.1"/>
    </source>
</evidence>
<proteinExistence type="predicted"/>
<dbReference type="OrthoDB" id="4509278at2759"/>
<reference evidence="1 2" key="1">
    <citation type="submission" date="2020-01" db="EMBL/GenBank/DDBJ databases">
        <title>Aspergillus terreus IFO 6365 whole genome shotgun sequence.</title>
        <authorList>
            <person name="Kanamasa S."/>
            <person name="Takahashi H."/>
        </authorList>
    </citation>
    <scope>NUCLEOTIDE SEQUENCE [LARGE SCALE GENOMIC DNA]</scope>
    <source>
        <strain evidence="1 2">IFO 6365</strain>
    </source>
</reference>
<dbReference type="AlphaFoldDB" id="A0A5M3Z8A9"/>
<comment type="caution">
    <text evidence="1">The sequence shown here is derived from an EMBL/GenBank/DDBJ whole genome shotgun (WGS) entry which is preliminary data.</text>
</comment>
<dbReference type="Proteomes" id="UP000452235">
    <property type="component" value="Unassembled WGS sequence"/>
</dbReference>
<dbReference type="EMBL" id="BLJY01000009">
    <property type="protein sequence ID" value="GFF19031.1"/>
    <property type="molecule type" value="Genomic_DNA"/>
</dbReference>
<gene>
    <name evidence="1" type="ORF">ATEIFO6365_0009039400</name>
</gene>
<keyword evidence="2" id="KW-1185">Reference proteome</keyword>
<name>A0A5M3Z8A9_ASPTE</name>
<evidence type="ECO:0000313" key="2">
    <source>
        <dbReference type="Proteomes" id="UP000452235"/>
    </source>
</evidence>
<sequence>MKTSIIAAITALSSLTAANPLNKRFNVSVTFYGENGESYGMLFPTDTSRVEITNPMVVYRITSPGGGFCTFVGVEGETVVIYAEDDQTLETPQAMKWGSCDNN</sequence>
<accession>A0A5M3Z8A9</accession>
<protein>
    <submittedName>
        <fullName evidence="1">Uncharacterized protein</fullName>
    </submittedName>
</protein>
<organism evidence="1 2">
    <name type="scientific">Aspergillus terreus</name>
    <dbReference type="NCBI Taxonomy" id="33178"/>
    <lineage>
        <taxon>Eukaryota</taxon>
        <taxon>Fungi</taxon>
        <taxon>Dikarya</taxon>
        <taxon>Ascomycota</taxon>
        <taxon>Pezizomycotina</taxon>
        <taxon>Eurotiomycetes</taxon>
        <taxon>Eurotiomycetidae</taxon>
        <taxon>Eurotiales</taxon>
        <taxon>Aspergillaceae</taxon>
        <taxon>Aspergillus</taxon>
        <taxon>Aspergillus subgen. Circumdati</taxon>
    </lineage>
</organism>